<evidence type="ECO:0000259" key="1">
    <source>
        <dbReference type="Pfam" id="PF08308"/>
    </source>
</evidence>
<organism evidence="2">
    <name type="scientific">uncultured Truepera sp</name>
    <dbReference type="NCBI Taxonomy" id="543023"/>
    <lineage>
        <taxon>Bacteria</taxon>
        <taxon>Thermotogati</taxon>
        <taxon>Deinococcota</taxon>
        <taxon>Deinococci</taxon>
        <taxon>Trueperales</taxon>
        <taxon>Trueperaceae</taxon>
        <taxon>Truepera</taxon>
        <taxon>environmental samples</taxon>
    </lineage>
</organism>
<name>A0A6J4VFK7_9DEIN</name>
<dbReference type="PANTHER" id="PTHR36194">
    <property type="entry name" value="S-LAYER-LIKE PROTEIN"/>
    <property type="match status" value="1"/>
</dbReference>
<evidence type="ECO:0000313" key="2">
    <source>
        <dbReference type="EMBL" id="CAA9575791.1"/>
    </source>
</evidence>
<dbReference type="InterPro" id="IPR013229">
    <property type="entry name" value="PEGA"/>
</dbReference>
<dbReference type="AlphaFoldDB" id="A0A6J4VFK7"/>
<proteinExistence type="predicted"/>
<dbReference type="Pfam" id="PF08308">
    <property type="entry name" value="PEGA"/>
    <property type="match status" value="2"/>
</dbReference>
<sequence>MGVADAVRRTALWLILLLLGGANGQVVVPTFGTQGTVPEATVARFMEVFRQQLGLRTGLAVLPGTTVAQTLVDRLEPDVAAAIATLGGGRYSVAGEIIALDTGLSRRRYTVNLLVTDARTRRTSDLFSQPLVPAELPAAVAALTRAAGAFINPAAAPAQGSASLFITSTPPDASIYLNGVEVGTTAKPRELPLAPGRYEVELRKKGFVPERDMVTLEVRETQFLALILTEIRGGSILLSSVPSAEVFLDGRRVGRTPLTTQAEPGVRTLRLSRPGFRAHTQSVTVRNFFVSRVPQIRLEPTYESLVFWTPPTGFTVSVDGVVRPRNFAANLRPGPHRAVLSRRGVDIPFTFKLPRPGVFELDVQTHELRTLE</sequence>
<feature type="domain" description="PEGA" evidence="1">
    <location>
        <begin position="239"/>
        <end position="286"/>
    </location>
</feature>
<gene>
    <name evidence="2" type="ORF">AVDCRST_MAG86-2160</name>
</gene>
<accession>A0A6J4VFK7</accession>
<dbReference type="EMBL" id="CADCWP010000181">
    <property type="protein sequence ID" value="CAA9575791.1"/>
    <property type="molecule type" value="Genomic_DNA"/>
</dbReference>
<reference evidence="2" key="1">
    <citation type="submission" date="2020-02" db="EMBL/GenBank/DDBJ databases">
        <authorList>
            <person name="Meier V. D."/>
        </authorList>
    </citation>
    <scope>NUCLEOTIDE SEQUENCE</scope>
    <source>
        <strain evidence="2">AVDCRST_MAG86</strain>
    </source>
</reference>
<dbReference type="PANTHER" id="PTHR36194:SF1">
    <property type="entry name" value="S-LAYER-LIKE PROTEIN"/>
    <property type="match status" value="1"/>
</dbReference>
<feature type="domain" description="PEGA" evidence="1">
    <location>
        <begin position="162"/>
        <end position="226"/>
    </location>
</feature>
<protein>
    <recommendedName>
        <fullName evidence="1">PEGA domain-containing protein</fullName>
    </recommendedName>
</protein>